<dbReference type="PANTHER" id="PTHR13799:SF13">
    <property type="entry name" value="NIF3-LIKE PROTEIN 1"/>
    <property type="match status" value="1"/>
</dbReference>
<evidence type="ECO:0000256" key="1">
    <source>
        <dbReference type="ARBA" id="ARBA00006964"/>
    </source>
</evidence>
<dbReference type="OrthoDB" id="3345469at2759"/>
<dbReference type="InterPro" id="IPR002678">
    <property type="entry name" value="DUF34/NIF3"/>
</dbReference>
<dbReference type="NCBIfam" id="TIGR00486">
    <property type="entry name" value="YbgI_SA1388"/>
    <property type="match status" value="1"/>
</dbReference>
<dbReference type="PANTHER" id="PTHR13799">
    <property type="entry name" value="NGG1 INTERACTING FACTOR 3"/>
    <property type="match status" value="1"/>
</dbReference>
<dbReference type="RefSeq" id="XP_003672111.1">
    <property type="nucleotide sequence ID" value="XM_003672063.1"/>
</dbReference>
<dbReference type="HOGENOM" id="CLU_037423_0_1_1"/>
<dbReference type="AlphaFoldDB" id="G0WGF7"/>
<feature type="binding site" evidence="2">
    <location>
        <position position="264"/>
    </location>
    <ligand>
        <name>a divalent metal cation</name>
        <dbReference type="ChEBI" id="CHEBI:60240"/>
        <label>1</label>
    </ligand>
</feature>
<dbReference type="STRING" id="1071378.G0WGF7"/>
<dbReference type="InterPro" id="IPR036069">
    <property type="entry name" value="DUF34/NIF3_sf"/>
</dbReference>
<dbReference type="OMA" id="NFDKTHL"/>
<dbReference type="FunFam" id="3.40.1390.30:FF:000001">
    <property type="entry name" value="GTP cyclohydrolase 1 type 2"/>
    <property type="match status" value="1"/>
</dbReference>
<dbReference type="Proteomes" id="UP000000689">
    <property type="component" value="Chromosome 9"/>
</dbReference>
<evidence type="ECO:0000313" key="3">
    <source>
        <dbReference type="EMBL" id="CCD26868.1"/>
    </source>
</evidence>
<comment type="similarity">
    <text evidence="1">Belongs to the GTP cyclohydrolase I type 2/NIF3 family.</text>
</comment>
<dbReference type="KEGG" id="ndi:NDAI_0I03000"/>
<organism evidence="3 4">
    <name type="scientific">Naumovozyma dairenensis (strain ATCC 10597 / BCRC 20456 / CBS 421 / NBRC 0211 / NRRL Y-12639)</name>
    <name type="common">Saccharomyces dairenensis</name>
    <dbReference type="NCBI Taxonomy" id="1071378"/>
    <lineage>
        <taxon>Eukaryota</taxon>
        <taxon>Fungi</taxon>
        <taxon>Dikarya</taxon>
        <taxon>Ascomycota</taxon>
        <taxon>Saccharomycotina</taxon>
        <taxon>Saccharomycetes</taxon>
        <taxon>Saccharomycetales</taxon>
        <taxon>Saccharomycetaceae</taxon>
        <taxon>Naumovozyma</taxon>
    </lineage>
</organism>
<dbReference type="Gene3D" id="3.40.1390.30">
    <property type="entry name" value="NIF3 (NGG1p interacting factor 3)-like"/>
    <property type="match status" value="1"/>
</dbReference>
<dbReference type="Pfam" id="PF01784">
    <property type="entry name" value="DUF34_NIF3"/>
    <property type="match status" value="1"/>
</dbReference>
<dbReference type="EMBL" id="HE580275">
    <property type="protein sequence ID" value="CCD26868.1"/>
    <property type="molecule type" value="Genomic_DNA"/>
</dbReference>
<name>G0WGF7_NAUDC</name>
<gene>
    <name evidence="3" type="primary">NDAI0I03000</name>
    <name evidence="3" type="ordered locus">NDAI_0I03000</name>
</gene>
<dbReference type="GO" id="GO:0046872">
    <property type="term" value="F:metal ion binding"/>
    <property type="evidence" value="ECO:0007669"/>
    <property type="project" value="UniProtKB-KW"/>
</dbReference>
<dbReference type="SUPFAM" id="SSF102705">
    <property type="entry name" value="NIF3 (NGG1p interacting factor 3)-like"/>
    <property type="match status" value="1"/>
</dbReference>
<feature type="binding site" evidence="2">
    <location>
        <position position="268"/>
    </location>
    <ligand>
        <name>a divalent metal cation</name>
        <dbReference type="ChEBI" id="CHEBI:60240"/>
        <label>1</label>
    </ligand>
</feature>
<evidence type="ECO:0000313" key="4">
    <source>
        <dbReference type="Proteomes" id="UP000000689"/>
    </source>
</evidence>
<feature type="binding site" evidence="2">
    <location>
        <position position="83"/>
    </location>
    <ligand>
        <name>a divalent metal cation</name>
        <dbReference type="ChEBI" id="CHEBI:60240"/>
        <label>1</label>
    </ligand>
</feature>
<accession>G0WGF7</accession>
<proteinExistence type="inferred from homology"/>
<feature type="binding site" evidence="2">
    <location>
        <position position="122"/>
    </location>
    <ligand>
        <name>a divalent metal cation</name>
        <dbReference type="ChEBI" id="CHEBI:60240"/>
        <label>1</label>
    </ligand>
</feature>
<dbReference type="GeneID" id="11493958"/>
<evidence type="ECO:0000256" key="2">
    <source>
        <dbReference type="PIRSR" id="PIRSR602678-1"/>
    </source>
</evidence>
<protein>
    <submittedName>
        <fullName evidence="3">Uncharacterized protein</fullName>
    </submittedName>
</protein>
<dbReference type="GO" id="GO:0005739">
    <property type="term" value="C:mitochondrion"/>
    <property type="evidence" value="ECO:0007669"/>
    <property type="project" value="EnsemblFungi"/>
</dbReference>
<reference evidence="3 4" key="1">
    <citation type="journal article" date="2011" name="Proc. Natl. Acad. Sci. U.S.A.">
        <title>Evolutionary erosion of yeast sex chromosomes by mating-type switching accidents.</title>
        <authorList>
            <person name="Gordon J.L."/>
            <person name="Armisen D."/>
            <person name="Proux-Wera E."/>
            <person name="Oheigeartaigh S.S."/>
            <person name="Byrne K.P."/>
            <person name="Wolfe K.H."/>
        </authorList>
    </citation>
    <scope>NUCLEOTIDE SEQUENCE [LARGE SCALE GENOMIC DNA]</scope>
    <source>
        <strain evidence="4">ATCC 10597 / BCRC 20456 / CBS 421 / NBRC 0211 / NRRL Y-12639</strain>
    </source>
</reference>
<keyword evidence="4" id="KW-1185">Reference proteome</keyword>
<dbReference type="eggNOG" id="KOG4131">
    <property type="taxonomic scope" value="Eukaryota"/>
</dbReference>
<keyword evidence="2" id="KW-0479">Metal-binding</keyword>
<sequence length="299" mass="32786">MSKALYRSQLKTVINAITKYYPANYADHAWDNTGLLIDCSIPDEPSSAQNIPSMIKVLLTVDLTSLVAQEAIAKGCNMILAYHPFIFPSWKSLNPAKNIQQGNAIKLIQNGISVYCPHTAVDAAKGGVNDWLVQGIIGGKTEALIESSVSIEQLDSKVAQLNGNESDEVGYGRFVTLKEYMTLDDIIKNVKKSLGIPYVQVSSMNEDLTQHKIKTIALCAGSGSGVFKGLGSEQEVDLYYTGELSHHEILKYKEQGKAVIVCNHSNTERGYLKEIMSNLLKEKVECTISETDADPLRVV</sequence>